<evidence type="ECO:0000313" key="1">
    <source>
        <dbReference type="EMBL" id="GER55512.1"/>
    </source>
</evidence>
<dbReference type="AlphaFoldDB" id="A0A5A7RDD7"/>
<proteinExistence type="predicted"/>
<accession>A0A5A7RDD7</accession>
<sequence length="154" mass="17312">MDINLDGDWNGANIGADDIFGSKRKVPSSQESEKSHTLDNFRQTQFPNIPQPQIPPPFQVPNGYRIFQTCLHSKPHNFHLKLDRDKHLGNIKLKRQLPDGNKKIKKDICDYSMVLPSAINPGDNKSRRQQNLGGNRITAATSTLILVARDEGIT</sequence>
<dbReference type="Proteomes" id="UP000325081">
    <property type="component" value="Unassembled WGS sequence"/>
</dbReference>
<evidence type="ECO:0000313" key="2">
    <source>
        <dbReference type="Proteomes" id="UP000325081"/>
    </source>
</evidence>
<gene>
    <name evidence="1" type="ORF">STAS_33175</name>
</gene>
<reference evidence="2" key="1">
    <citation type="journal article" date="2019" name="Curr. Biol.">
        <title>Genome Sequence of Striga asiatica Provides Insight into the Evolution of Plant Parasitism.</title>
        <authorList>
            <person name="Yoshida S."/>
            <person name="Kim S."/>
            <person name="Wafula E.K."/>
            <person name="Tanskanen J."/>
            <person name="Kim Y.M."/>
            <person name="Honaas L."/>
            <person name="Yang Z."/>
            <person name="Spallek T."/>
            <person name="Conn C.E."/>
            <person name="Ichihashi Y."/>
            <person name="Cheong K."/>
            <person name="Cui S."/>
            <person name="Der J.P."/>
            <person name="Gundlach H."/>
            <person name="Jiao Y."/>
            <person name="Hori C."/>
            <person name="Ishida J.K."/>
            <person name="Kasahara H."/>
            <person name="Kiba T."/>
            <person name="Kim M.S."/>
            <person name="Koo N."/>
            <person name="Laohavisit A."/>
            <person name="Lee Y.H."/>
            <person name="Lumba S."/>
            <person name="McCourt P."/>
            <person name="Mortimer J.C."/>
            <person name="Mutuku J.M."/>
            <person name="Nomura T."/>
            <person name="Sasaki-Sekimoto Y."/>
            <person name="Seto Y."/>
            <person name="Wang Y."/>
            <person name="Wakatake T."/>
            <person name="Sakakibara H."/>
            <person name="Demura T."/>
            <person name="Yamaguchi S."/>
            <person name="Yoneyama K."/>
            <person name="Manabe R.I."/>
            <person name="Nelson D.C."/>
            <person name="Schulman A.H."/>
            <person name="Timko M.P."/>
            <person name="dePamphilis C.W."/>
            <person name="Choi D."/>
            <person name="Shirasu K."/>
        </authorList>
    </citation>
    <scope>NUCLEOTIDE SEQUENCE [LARGE SCALE GENOMIC DNA]</scope>
    <source>
        <strain evidence="2">cv. UVA1</strain>
    </source>
</reference>
<name>A0A5A7RDD7_STRAF</name>
<protein>
    <submittedName>
        <fullName evidence="1">Conserved oligomeric Golgi complex subunit 8</fullName>
    </submittedName>
</protein>
<dbReference type="EMBL" id="BKCP01011959">
    <property type="protein sequence ID" value="GER55512.1"/>
    <property type="molecule type" value="Genomic_DNA"/>
</dbReference>
<organism evidence="1 2">
    <name type="scientific">Striga asiatica</name>
    <name type="common">Asiatic witchweed</name>
    <name type="synonym">Buchnera asiatica</name>
    <dbReference type="NCBI Taxonomy" id="4170"/>
    <lineage>
        <taxon>Eukaryota</taxon>
        <taxon>Viridiplantae</taxon>
        <taxon>Streptophyta</taxon>
        <taxon>Embryophyta</taxon>
        <taxon>Tracheophyta</taxon>
        <taxon>Spermatophyta</taxon>
        <taxon>Magnoliopsida</taxon>
        <taxon>eudicotyledons</taxon>
        <taxon>Gunneridae</taxon>
        <taxon>Pentapetalae</taxon>
        <taxon>asterids</taxon>
        <taxon>lamiids</taxon>
        <taxon>Lamiales</taxon>
        <taxon>Orobanchaceae</taxon>
        <taxon>Buchnereae</taxon>
        <taxon>Striga</taxon>
    </lineage>
</organism>
<keyword evidence="2" id="KW-1185">Reference proteome</keyword>
<comment type="caution">
    <text evidence="1">The sequence shown here is derived from an EMBL/GenBank/DDBJ whole genome shotgun (WGS) entry which is preliminary data.</text>
</comment>